<dbReference type="GO" id="GO:0006351">
    <property type="term" value="P:DNA-templated transcription"/>
    <property type="evidence" value="ECO:0007669"/>
    <property type="project" value="TreeGrafter"/>
</dbReference>
<dbReference type="Proteomes" id="UP000544107">
    <property type="component" value="Unassembled WGS sequence"/>
</dbReference>
<dbReference type="Proteomes" id="UP000185598">
    <property type="component" value="Unassembled WGS sequence"/>
</dbReference>
<evidence type="ECO:0000256" key="2">
    <source>
        <dbReference type="ARBA" id="ARBA00023015"/>
    </source>
</evidence>
<dbReference type="GO" id="GO:0003700">
    <property type="term" value="F:DNA-binding transcription factor activity"/>
    <property type="evidence" value="ECO:0007669"/>
    <property type="project" value="InterPro"/>
</dbReference>
<dbReference type="STRING" id="887144.BJF91_20480"/>
<gene>
    <name evidence="7" type="ORF">BJF91_20480</name>
    <name evidence="6" type="ORF">GGQ71_000717</name>
</gene>
<comment type="caution">
    <text evidence="7">The sequence shown here is derived from an EMBL/GenBank/DDBJ whole genome shotgun (WGS) entry which is preliminary data.</text>
</comment>
<name>A0A1Q9A4B7_9HYPH</name>
<dbReference type="SUPFAM" id="SSF53850">
    <property type="entry name" value="Periplasmic binding protein-like II"/>
    <property type="match status" value="1"/>
</dbReference>
<dbReference type="AlphaFoldDB" id="A0A1Q9A4B7"/>
<keyword evidence="8" id="KW-1185">Reference proteome</keyword>
<dbReference type="SUPFAM" id="SSF46785">
    <property type="entry name" value="Winged helix' DNA-binding domain"/>
    <property type="match status" value="1"/>
</dbReference>
<dbReference type="EMBL" id="MKIN01000022">
    <property type="protein sequence ID" value="OLP49420.1"/>
    <property type="molecule type" value="Genomic_DNA"/>
</dbReference>
<evidence type="ECO:0000313" key="6">
    <source>
        <dbReference type="EMBL" id="MBB4006481.1"/>
    </source>
</evidence>
<evidence type="ECO:0000256" key="1">
    <source>
        <dbReference type="ARBA" id="ARBA00009437"/>
    </source>
</evidence>
<dbReference type="Pfam" id="PF03466">
    <property type="entry name" value="LysR_substrate"/>
    <property type="match status" value="1"/>
</dbReference>
<keyword evidence="4" id="KW-0804">Transcription</keyword>
<dbReference type="GO" id="GO:0043565">
    <property type="term" value="F:sequence-specific DNA binding"/>
    <property type="evidence" value="ECO:0007669"/>
    <property type="project" value="TreeGrafter"/>
</dbReference>
<dbReference type="PANTHER" id="PTHR30537:SF3">
    <property type="entry name" value="TRANSCRIPTIONAL REGULATORY PROTEIN"/>
    <property type="match status" value="1"/>
</dbReference>
<protein>
    <submittedName>
        <fullName evidence="6">DNA-binding transcriptional LysR family regulator</fullName>
    </submittedName>
</protein>
<dbReference type="RefSeq" id="WP_075615210.1">
    <property type="nucleotide sequence ID" value="NZ_JACIED010000001.1"/>
</dbReference>
<dbReference type="OrthoDB" id="9787460at2"/>
<keyword evidence="3 6" id="KW-0238">DNA-binding</keyword>
<keyword evidence="2" id="KW-0805">Transcription regulation</keyword>
<dbReference type="Gene3D" id="3.40.190.290">
    <property type="match status" value="1"/>
</dbReference>
<dbReference type="Gene3D" id="1.10.10.10">
    <property type="entry name" value="Winged helix-like DNA-binding domain superfamily/Winged helix DNA-binding domain"/>
    <property type="match status" value="1"/>
</dbReference>
<evidence type="ECO:0000313" key="9">
    <source>
        <dbReference type="Proteomes" id="UP000544107"/>
    </source>
</evidence>
<dbReference type="Pfam" id="PF00126">
    <property type="entry name" value="HTH_1"/>
    <property type="match status" value="1"/>
</dbReference>
<feature type="domain" description="HTH lysR-type" evidence="5">
    <location>
        <begin position="1"/>
        <end position="58"/>
    </location>
</feature>
<dbReference type="InterPro" id="IPR000847">
    <property type="entry name" value="LysR_HTH_N"/>
</dbReference>
<dbReference type="EMBL" id="JACIED010000001">
    <property type="protein sequence ID" value="MBB4006481.1"/>
    <property type="molecule type" value="Genomic_DNA"/>
</dbReference>
<accession>A0A1Q9A4B7</accession>
<evidence type="ECO:0000313" key="7">
    <source>
        <dbReference type="EMBL" id="OLP49420.1"/>
    </source>
</evidence>
<dbReference type="InterPro" id="IPR036390">
    <property type="entry name" value="WH_DNA-bd_sf"/>
</dbReference>
<evidence type="ECO:0000313" key="8">
    <source>
        <dbReference type="Proteomes" id="UP000185598"/>
    </source>
</evidence>
<evidence type="ECO:0000259" key="5">
    <source>
        <dbReference type="PROSITE" id="PS50931"/>
    </source>
</evidence>
<organism evidence="7 8">
    <name type="scientific">Allorhizobium taibaishanense</name>
    <dbReference type="NCBI Taxonomy" id="887144"/>
    <lineage>
        <taxon>Bacteria</taxon>
        <taxon>Pseudomonadati</taxon>
        <taxon>Pseudomonadota</taxon>
        <taxon>Alphaproteobacteria</taxon>
        <taxon>Hyphomicrobiales</taxon>
        <taxon>Rhizobiaceae</taxon>
        <taxon>Rhizobium/Agrobacterium group</taxon>
        <taxon>Allorhizobium</taxon>
    </lineage>
</organism>
<proteinExistence type="inferred from homology"/>
<reference evidence="7 8" key="1">
    <citation type="submission" date="2016-09" db="EMBL/GenBank/DDBJ databases">
        <title>Rhizobium oryziradicis sp. nov., isolated from the root of rice.</title>
        <authorList>
            <person name="Zhao J."/>
            <person name="Zhang X."/>
        </authorList>
    </citation>
    <scope>NUCLEOTIDE SEQUENCE [LARGE SCALE GENOMIC DNA]</scope>
    <source>
        <strain evidence="7 8">14971</strain>
    </source>
</reference>
<reference evidence="6 9" key="2">
    <citation type="submission" date="2020-08" db="EMBL/GenBank/DDBJ databases">
        <title>Genomic Encyclopedia of Type Strains, Phase IV (KMG-IV): sequencing the most valuable type-strain genomes for metagenomic binning, comparative biology and taxonomic classification.</title>
        <authorList>
            <person name="Goeker M."/>
        </authorList>
    </citation>
    <scope>NUCLEOTIDE SEQUENCE [LARGE SCALE GENOMIC DNA]</scope>
    <source>
        <strain evidence="6 9">DSM 100021</strain>
    </source>
</reference>
<dbReference type="InterPro" id="IPR005119">
    <property type="entry name" value="LysR_subst-bd"/>
</dbReference>
<dbReference type="InterPro" id="IPR058163">
    <property type="entry name" value="LysR-type_TF_proteobact-type"/>
</dbReference>
<evidence type="ECO:0000256" key="3">
    <source>
        <dbReference type="ARBA" id="ARBA00023125"/>
    </source>
</evidence>
<sequence>MNWDDYRCFLDLARAGSLSGAARLLHVDHTTVGRRIAALEAALGVRLIERLGREIRLTDQGRALAALGSPVEDAMARIERAAAGSISAMAGEVHISAPPSLAAMVLAPNLARLHQSHPAIEITLSSEKSFADLNRREADIALRLSRPLANGLVIRKLSTIPFRFFASRAYDRPEEDWEFIAYHQADDPLPQQTWLMQHIGNRRVVLRCSDAASQTAAAASGLGVALLPDYLGDGDPRLRACDSALHPPQRDLWLVVHEDIRHAPRVRVVMDYLIDLFAKKAGSP</sequence>
<dbReference type="InterPro" id="IPR036388">
    <property type="entry name" value="WH-like_DNA-bd_sf"/>
</dbReference>
<dbReference type="PANTHER" id="PTHR30537">
    <property type="entry name" value="HTH-TYPE TRANSCRIPTIONAL REGULATOR"/>
    <property type="match status" value="1"/>
</dbReference>
<comment type="similarity">
    <text evidence="1">Belongs to the LysR transcriptional regulatory family.</text>
</comment>
<evidence type="ECO:0000256" key="4">
    <source>
        <dbReference type="ARBA" id="ARBA00023163"/>
    </source>
</evidence>
<dbReference type="PROSITE" id="PS50931">
    <property type="entry name" value="HTH_LYSR"/>
    <property type="match status" value="1"/>
</dbReference>